<evidence type="ECO:0000313" key="3">
    <source>
        <dbReference type="Proteomes" id="UP001158598"/>
    </source>
</evidence>
<name>A0AA35US59_METCP</name>
<gene>
    <name evidence="2" type="ORF">MCNOR_2496</name>
</gene>
<evidence type="ECO:0000313" key="2">
    <source>
        <dbReference type="EMBL" id="CAI8850893.1"/>
    </source>
</evidence>
<dbReference type="AlphaFoldDB" id="A0AA35US59"/>
<sequence>MTPYSAASDTPGSGTASRCTLRNPPDKAFSDDRFTIYAAPYGYRQHCAAYGERPHRLYVHPDPHTGRR</sequence>
<protein>
    <submittedName>
        <fullName evidence="2">Uncharacterized protein</fullName>
    </submittedName>
</protein>
<dbReference type="EMBL" id="OX458332">
    <property type="protein sequence ID" value="CAI8850893.1"/>
    <property type="molecule type" value="Genomic_DNA"/>
</dbReference>
<accession>A0AA35US59</accession>
<dbReference type="Proteomes" id="UP001158598">
    <property type="component" value="Chromosome"/>
</dbReference>
<proteinExistence type="predicted"/>
<feature type="region of interest" description="Disordered" evidence="1">
    <location>
        <begin position="1"/>
        <end position="27"/>
    </location>
</feature>
<feature type="compositionally biased region" description="Polar residues" evidence="1">
    <location>
        <begin position="1"/>
        <end position="20"/>
    </location>
</feature>
<evidence type="ECO:0000256" key="1">
    <source>
        <dbReference type="SAM" id="MobiDB-lite"/>
    </source>
</evidence>
<reference evidence="2" key="1">
    <citation type="submission" date="2023-03" db="EMBL/GenBank/DDBJ databases">
        <authorList>
            <person name="Pearce D."/>
        </authorList>
    </citation>
    <scope>NUCLEOTIDE SEQUENCE</scope>
    <source>
        <strain evidence="2">Mc</strain>
    </source>
</reference>
<organism evidence="2 3">
    <name type="scientific">Methylococcus capsulatus</name>
    <dbReference type="NCBI Taxonomy" id="414"/>
    <lineage>
        <taxon>Bacteria</taxon>
        <taxon>Pseudomonadati</taxon>
        <taxon>Pseudomonadota</taxon>
        <taxon>Gammaproteobacteria</taxon>
        <taxon>Methylococcales</taxon>
        <taxon>Methylococcaceae</taxon>
        <taxon>Methylococcus</taxon>
    </lineage>
</organism>